<keyword evidence="2" id="KW-0067">ATP-binding</keyword>
<feature type="binding site" evidence="2">
    <location>
        <position position="212"/>
    </location>
    <ligand>
        <name>Mg(2+)</name>
        <dbReference type="ChEBI" id="CHEBI:18420"/>
        <label>5</label>
    </ligand>
</feature>
<dbReference type="InterPro" id="IPR036676">
    <property type="entry name" value="PurM-like_C_sf"/>
</dbReference>
<evidence type="ECO:0000313" key="5">
    <source>
        <dbReference type="EMBL" id="AEH44677.1"/>
    </source>
</evidence>
<feature type="binding site" evidence="2">
    <location>
        <position position="44"/>
    </location>
    <ligand>
        <name>Mg(2+)</name>
        <dbReference type="ChEBI" id="CHEBI:18420"/>
        <label>1</label>
    </ligand>
</feature>
<feature type="binding site" evidence="2">
    <location>
        <position position="209"/>
    </location>
    <ligand>
        <name>Mg(2+)</name>
        <dbReference type="ChEBI" id="CHEBI:18420"/>
        <label>3</label>
    </ligand>
</feature>
<dbReference type="OrthoDB" id="9802811at2"/>
<dbReference type="InParanoid" id="F8ACH6"/>
<feature type="binding site" evidence="2">
    <location>
        <position position="28"/>
    </location>
    <ligand>
        <name>Mg(2+)</name>
        <dbReference type="ChEBI" id="CHEBI:18420"/>
        <label>3</label>
    </ligand>
</feature>
<comment type="function">
    <text evidence="2">Catalyzes the ATP-dependent phosphorylation of thiamine-monophosphate (TMP) to form thiamine-pyrophosphate (TPP), the active form of vitamin B1.</text>
</comment>
<dbReference type="InterPro" id="IPR036921">
    <property type="entry name" value="PurM-like_N_sf"/>
</dbReference>
<dbReference type="EC" id="2.7.4.16" evidence="2"/>
<dbReference type="CDD" id="cd02194">
    <property type="entry name" value="ThiL"/>
    <property type="match status" value="1"/>
</dbReference>
<gene>
    <name evidence="2" type="primary">thiL</name>
    <name evidence="5" type="ordered locus">Thein_0799</name>
</gene>
<keyword evidence="2" id="KW-0460">Magnesium</keyword>
<dbReference type="UniPathway" id="UPA00060">
    <property type="reaction ID" value="UER00142"/>
</dbReference>
<dbReference type="RefSeq" id="WP_013907421.1">
    <property type="nucleotide sequence ID" value="NC_015681.1"/>
</dbReference>
<dbReference type="eggNOG" id="COG0611">
    <property type="taxonomic scope" value="Bacteria"/>
</dbReference>
<dbReference type="HAMAP" id="MF_02128">
    <property type="entry name" value="TMP_kinase"/>
    <property type="match status" value="1"/>
</dbReference>
<dbReference type="NCBIfam" id="TIGR01379">
    <property type="entry name" value="thiL"/>
    <property type="match status" value="1"/>
</dbReference>
<keyword evidence="2 5" id="KW-0808">Transferase</keyword>
<comment type="caution">
    <text evidence="2">Lacks conserved residue(s) required for the propagation of feature annotation.</text>
</comment>
<feature type="binding site" evidence="2">
    <location>
        <position position="42"/>
    </location>
    <ligand>
        <name>Mg(2+)</name>
        <dbReference type="ChEBI" id="CHEBI:18420"/>
        <label>4</label>
    </ligand>
</feature>
<evidence type="ECO:0000259" key="4">
    <source>
        <dbReference type="Pfam" id="PF02769"/>
    </source>
</evidence>
<comment type="miscellaneous">
    <text evidence="2">Reaction mechanism of ThiL seems to utilize a direct, inline transfer of the gamma-phosphate of ATP to TMP rather than a phosphorylated enzyme intermediate.</text>
</comment>
<dbReference type="PaxDb" id="667014-Thein_0799"/>
<evidence type="ECO:0000256" key="1">
    <source>
        <dbReference type="ARBA" id="ARBA00022977"/>
    </source>
</evidence>
<feature type="domain" description="PurM-like C-terminal" evidence="4">
    <location>
        <begin position="150"/>
        <end position="299"/>
    </location>
</feature>
<dbReference type="KEGG" id="tid:Thein_0799"/>
<feature type="domain" description="PurM-like N-terminal" evidence="3">
    <location>
        <begin position="26"/>
        <end position="136"/>
    </location>
</feature>
<dbReference type="Pfam" id="PF02769">
    <property type="entry name" value="AIRS_C"/>
    <property type="match status" value="1"/>
</dbReference>
<evidence type="ECO:0000313" key="6">
    <source>
        <dbReference type="Proteomes" id="UP000006793"/>
    </source>
</evidence>
<keyword evidence="2" id="KW-0547">Nucleotide-binding</keyword>
<feature type="binding site" evidence="2">
    <location>
        <position position="120"/>
    </location>
    <ligand>
        <name>Mg(2+)</name>
        <dbReference type="ChEBI" id="CHEBI:18420"/>
        <label>1</label>
    </ligand>
</feature>
<feature type="binding site" evidence="2">
    <location>
        <position position="313"/>
    </location>
    <ligand>
        <name>substrate</name>
    </ligand>
</feature>
<feature type="binding site" evidence="2">
    <location>
        <position position="260"/>
    </location>
    <ligand>
        <name>substrate</name>
    </ligand>
</feature>
<sequence length="317" mass="35055">MTEEEILAFFRKKSKPVHREVICGIGDDCAVISRGSFWELLTTDTMVENVHFDFAYFDPYFVGRKLAAVNLSDIAAMGGEPAYALLNLSVPGISERELPLFWEGITTKLANYGAEVIGGDVTRNPERWHLTLTLIGHAPSGGVIFRQGARPGDLIFVSRPLGASAGALELWQQGFEPPESLKRAHLDPEPEIRLGKVLAQENLASAMMDISDGLLLDLARLCRANSLGAEIEAEKIPVHEALNEVSLSQEPIFYALSGGEDFALLFTVPPEKERFLRLKLGSQRLFQIGYIIEEQIIYLIKNGQKEKVSPSGFDHFA</sequence>
<reference evidence="6" key="1">
    <citation type="submission" date="2011-04" db="EMBL/GenBank/DDBJ databases">
        <title>The complete genome of Thermodesulfatator indicus DSM 15286.</title>
        <authorList>
            <person name="Lucas S."/>
            <person name="Copeland A."/>
            <person name="Lapidus A."/>
            <person name="Bruce D."/>
            <person name="Goodwin L."/>
            <person name="Pitluck S."/>
            <person name="Peters L."/>
            <person name="Kyrpides N."/>
            <person name="Mavromatis K."/>
            <person name="Pagani I."/>
            <person name="Ivanova N."/>
            <person name="Saunders L."/>
            <person name="Detter J.C."/>
            <person name="Tapia R."/>
            <person name="Han C."/>
            <person name="Land M."/>
            <person name="Hauser L."/>
            <person name="Markowitz V."/>
            <person name="Cheng J.-F."/>
            <person name="Hugenholtz P."/>
            <person name="Woyke T."/>
            <person name="Wu D."/>
            <person name="Spring S."/>
            <person name="Schroeder M."/>
            <person name="Brambilla E."/>
            <person name="Klenk H.-P."/>
            <person name="Eisen J.A."/>
        </authorList>
    </citation>
    <scope>NUCLEOTIDE SEQUENCE [LARGE SCALE GENOMIC DNA]</scope>
    <source>
        <strain evidence="6">DSM 15286 / JCM 11887 / CIR29812</strain>
    </source>
</reference>
<feature type="binding site" evidence="2">
    <location>
        <position position="146"/>
    </location>
    <ligand>
        <name>ATP</name>
        <dbReference type="ChEBI" id="CHEBI:30616"/>
    </ligand>
</feature>
<dbReference type="InterPro" id="IPR016188">
    <property type="entry name" value="PurM-like_N"/>
</dbReference>
<dbReference type="InterPro" id="IPR006283">
    <property type="entry name" value="ThiL-like"/>
</dbReference>
<feature type="binding site" evidence="2">
    <location>
        <position position="211"/>
    </location>
    <ligand>
        <name>ATP</name>
        <dbReference type="ChEBI" id="CHEBI:30616"/>
    </ligand>
</feature>
<dbReference type="PANTHER" id="PTHR30270">
    <property type="entry name" value="THIAMINE-MONOPHOSPHATE KINASE"/>
    <property type="match status" value="1"/>
</dbReference>
<dbReference type="GO" id="GO:0009030">
    <property type="term" value="F:thiamine-phosphate kinase activity"/>
    <property type="evidence" value="ECO:0007669"/>
    <property type="project" value="UniProtKB-UniRule"/>
</dbReference>
<accession>F8ACH6</accession>
<keyword evidence="2" id="KW-0479">Metal-binding</keyword>
<dbReference type="Proteomes" id="UP000006793">
    <property type="component" value="Chromosome"/>
</dbReference>
<comment type="pathway">
    <text evidence="2">Cofactor biosynthesis; thiamine diphosphate biosynthesis; thiamine diphosphate from thiamine phosphate: step 1/1.</text>
</comment>
<comment type="catalytic activity">
    <reaction evidence="2">
        <text>thiamine phosphate + ATP = thiamine diphosphate + ADP</text>
        <dbReference type="Rhea" id="RHEA:15913"/>
        <dbReference type="ChEBI" id="CHEBI:30616"/>
        <dbReference type="ChEBI" id="CHEBI:37575"/>
        <dbReference type="ChEBI" id="CHEBI:58937"/>
        <dbReference type="ChEBI" id="CHEBI:456216"/>
        <dbReference type="EC" id="2.7.4.16"/>
    </reaction>
</comment>
<dbReference type="GO" id="GO:0005524">
    <property type="term" value="F:ATP binding"/>
    <property type="evidence" value="ECO:0007669"/>
    <property type="project" value="UniProtKB-UniRule"/>
</dbReference>
<dbReference type="GO" id="GO:0000287">
    <property type="term" value="F:magnesium ion binding"/>
    <property type="evidence" value="ECO:0007669"/>
    <property type="project" value="UniProtKB-UniRule"/>
</dbReference>
<dbReference type="PATRIC" id="fig|667014.3.peg.822"/>
<evidence type="ECO:0000256" key="2">
    <source>
        <dbReference type="HAMAP-Rule" id="MF_02128"/>
    </source>
</evidence>
<dbReference type="FunCoup" id="F8ACH6">
    <property type="interactions" value="335"/>
</dbReference>
<feature type="binding site" evidence="2">
    <location>
        <position position="51"/>
    </location>
    <ligand>
        <name>substrate</name>
    </ligand>
</feature>
<feature type="binding site" evidence="2">
    <location>
        <begin position="119"/>
        <end position="120"/>
    </location>
    <ligand>
        <name>ATP</name>
        <dbReference type="ChEBI" id="CHEBI:30616"/>
    </ligand>
</feature>
<dbReference type="Gene3D" id="3.90.650.10">
    <property type="entry name" value="PurM-like C-terminal domain"/>
    <property type="match status" value="1"/>
</dbReference>
<proteinExistence type="inferred from homology"/>
<dbReference type="GO" id="GO:0009228">
    <property type="term" value="P:thiamine biosynthetic process"/>
    <property type="evidence" value="ECO:0007669"/>
    <property type="project" value="UniProtKB-KW"/>
</dbReference>
<feature type="binding site" evidence="2">
    <location>
        <position position="43"/>
    </location>
    <ligand>
        <name>Mg(2+)</name>
        <dbReference type="ChEBI" id="CHEBI:18420"/>
        <label>1</label>
    </ligand>
</feature>
<dbReference type="Pfam" id="PF00586">
    <property type="entry name" value="AIRS"/>
    <property type="match status" value="1"/>
</dbReference>
<dbReference type="HOGENOM" id="CLU_046964_3_0_0"/>
<evidence type="ECO:0000259" key="3">
    <source>
        <dbReference type="Pfam" id="PF00586"/>
    </source>
</evidence>
<dbReference type="InterPro" id="IPR010918">
    <property type="entry name" value="PurM-like_C_dom"/>
</dbReference>
<dbReference type="Gene3D" id="3.30.1330.10">
    <property type="entry name" value="PurM-like, N-terminal domain"/>
    <property type="match status" value="1"/>
</dbReference>
<dbReference type="GO" id="GO:0009229">
    <property type="term" value="P:thiamine diphosphate biosynthetic process"/>
    <property type="evidence" value="ECO:0007669"/>
    <property type="project" value="UniProtKB-UniRule"/>
</dbReference>
<dbReference type="PANTHER" id="PTHR30270:SF0">
    <property type="entry name" value="THIAMINE-MONOPHOSPHATE KINASE"/>
    <property type="match status" value="1"/>
</dbReference>
<keyword evidence="1 2" id="KW-0784">Thiamine biosynthesis</keyword>
<dbReference type="STRING" id="667014.Thein_0799"/>
<feature type="binding site" evidence="2">
    <location>
        <position position="73"/>
    </location>
    <ligand>
        <name>Mg(2+)</name>
        <dbReference type="ChEBI" id="CHEBI:18420"/>
        <label>4</label>
    </ligand>
</feature>
<keyword evidence="6" id="KW-1185">Reference proteome</keyword>
<feature type="binding site" evidence="2">
    <location>
        <position position="28"/>
    </location>
    <ligand>
        <name>Mg(2+)</name>
        <dbReference type="ChEBI" id="CHEBI:18420"/>
        <label>4</label>
    </ligand>
</feature>
<organism evidence="5 6">
    <name type="scientific">Thermodesulfatator indicus (strain DSM 15286 / JCM 11887 / CIR29812)</name>
    <dbReference type="NCBI Taxonomy" id="667014"/>
    <lineage>
        <taxon>Bacteria</taxon>
        <taxon>Pseudomonadati</taxon>
        <taxon>Thermodesulfobacteriota</taxon>
        <taxon>Thermodesulfobacteria</taxon>
        <taxon>Thermodesulfobacteriales</taxon>
        <taxon>Thermodesulfatatoraceae</taxon>
        <taxon>Thermodesulfatator</taxon>
    </lineage>
</organism>
<dbReference type="PIRSF" id="PIRSF005303">
    <property type="entry name" value="Thiam_monoph_kin"/>
    <property type="match status" value="1"/>
</dbReference>
<feature type="binding site" evidence="2">
    <location>
        <position position="73"/>
    </location>
    <ligand>
        <name>Mg(2+)</name>
        <dbReference type="ChEBI" id="CHEBI:18420"/>
        <label>2</label>
    </ligand>
</feature>
<protein>
    <recommendedName>
        <fullName evidence="2">Thiamine-monophosphate kinase</fullName>
        <shortName evidence="2">TMP kinase</shortName>
        <shortName evidence="2">Thiamine-phosphate kinase</shortName>
        <ecNumber evidence="2">2.7.4.16</ecNumber>
    </recommendedName>
</protein>
<dbReference type="AlphaFoldDB" id="F8ACH6"/>
<dbReference type="EMBL" id="CP002683">
    <property type="protein sequence ID" value="AEH44677.1"/>
    <property type="molecule type" value="Genomic_DNA"/>
</dbReference>
<dbReference type="SUPFAM" id="SSF56042">
    <property type="entry name" value="PurM C-terminal domain-like"/>
    <property type="match status" value="1"/>
</dbReference>
<reference evidence="5 6" key="2">
    <citation type="journal article" date="2012" name="Stand. Genomic Sci.">
        <title>Complete genome sequence of the thermophilic sulfate-reducing ocean bacterium Thermodesulfatator indicus type strain (CIR29812(T)).</title>
        <authorList>
            <person name="Anderson I."/>
            <person name="Saunders E."/>
            <person name="Lapidus A."/>
            <person name="Nolan M."/>
            <person name="Lucas S."/>
            <person name="Tice H."/>
            <person name="Del Rio T.G."/>
            <person name="Cheng J.F."/>
            <person name="Han C."/>
            <person name="Tapia R."/>
            <person name="Goodwin L.A."/>
            <person name="Pitluck S."/>
            <person name="Liolios K."/>
            <person name="Mavromatis K."/>
            <person name="Pagani I."/>
            <person name="Ivanova N."/>
            <person name="Mikhailova N."/>
            <person name="Pati A."/>
            <person name="Chen A."/>
            <person name="Palaniappan K."/>
            <person name="Land M."/>
            <person name="Hauser L."/>
            <person name="Jeffries C.D."/>
            <person name="Chang Y.J."/>
            <person name="Brambilla E.M."/>
            <person name="Rohde M."/>
            <person name="Spring S."/>
            <person name="Goker M."/>
            <person name="Detter J.C."/>
            <person name="Woyke T."/>
            <person name="Bristow J."/>
            <person name="Eisen J.A."/>
            <person name="Markowitz V."/>
            <person name="Hugenholtz P."/>
            <person name="Kyrpides N.C."/>
            <person name="Klenk H.P."/>
        </authorList>
    </citation>
    <scope>NUCLEOTIDE SEQUENCE [LARGE SCALE GENOMIC DNA]</scope>
    <source>
        <strain evidence="6">DSM 15286 / JCM 11887 / CIR29812</strain>
    </source>
</reference>
<name>F8ACH6_THEID</name>
<keyword evidence="2 5" id="KW-0418">Kinase</keyword>
<feature type="binding site" evidence="2">
    <location>
        <position position="73"/>
    </location>
    <ligand>
        <name>Mg(2+)</name>
        <dbReference type="ChEBI" id="CHEBI:18420"/>
        <label>3</label>
    </ligand>
</feature>
<comment type="similarity">
    <text evidence="2">Belongs to the thiamine-monophosphate kinase family.</text>
</comment>
<feature type="binding site" evidence="2">
    <location>
        <position position="44"/>
    </location>
    <ligand>
        <name>Mg(2+)</name>
        <dbReference type="ChEBI" id="CHEBI:18420"/>
        <label>2</label>
    </ligand>
</feature>
<dbReference type="SUPFAM" id="SSF55326">
    <property type="entry name" value="PurM N-terminal domain-like"/>
    <property type="match status" value="1"/>
</dbReference>